<dbReference type="KEGG" id="smy:BJP26_14100"/>
<dbReference type="AlphaFoldDB" id="A0A175XYR5"/>
<dbReference type="RefSeq" id="WP_062126277.1">
    <property type="nucleotide sequence ID" value="NZ_CP017578.1"/>
</dbReference>
<sequence>MERDITHRCGHVERRHLAGYWAGDMERDAVRLERSKCTACAAEARRAASAAKADAARQQLADMQLPSLTGSPRQIAWADGLRLEKLAALRRSVPTALDQAAAITDARWWIDHRTASAAAIAATVDSGATAQAVSCER</sequence>
<organism evidence="1 2">
    <name type="scientific">Sphingomonas melonis TY</name>
    <dbReference type="NCBI Taxonomy" id="621456"/>
    <lineage>
        <taxon>Bacteria</taxon>
        <taxon>Pseudomonadati</taxon>
        <taxon>Pseudomonadota</taxon>
        <taxon>Alphaproteobacteria</taxon>
        <taxon>Sphingomonadales</taxon>
        <taxon>Sphingomonadaceae</taxon>
        <taxon>Sphingomonas</taxon>
    </lineage>
</organism>
<proteinExistence type="predicted"/>
<dbReference type="STRING" id="621456.BJP26_14100"/>
<name>A0A175XYR5_9SPHN</name>
<reference evidence="1" key="1">
    <citation type="submission" date="2016-03" db="EMBL/GenBank/DDBJ databases">
        <title>Sphingomonas melonis TY, whole genome shotgun sequencing.</title>
        <authorList>
            <person name="Wang H."/>
            <person name="Zhu P."/>
        </authorList>
    </citation>
    <scope>NUCLEOTIDE SEQUENCE [LARGE SCALE GENOMIC DNA]</scope>
    <source>
        <strain evidence="1">TY</strain>
    </source>
</reference>
<comment type="caution">
    <text evidence="1">The sequence shown here is derived from an EMBL/GenBank/DDBJ whole genome shotgun (WGS) entry which is preliminary data.</text>
</comment>
<gene>
    <name evidence="1" type="ORF">AVM11_12100</name>
</gene>
<dbReference type="EMBL" id="LQCK02000068">
    <property type="protein sequence ID" value="KZB93602.1"/>
    <property type="molecule type" value="Genomic_DNA"/>
</dbReference>
<dbReference type="OrthoDB" id="7579318at2"/>
<keyword evidence="2" id="KW-1185">Reference proteome</keyword>
<evidence type="ECO:0000313" key="2">
    <source>
        <dbReference type="Proteomes" id="UP000078460"/>
    </source>
</evidence>
<dbReference type="Proteomes" id="UP000078460">
    <property type="component" value="Unassembled WGS sequence"/>
</dbReference>
<accession>A0A175XYR5</accession>
<protein>
    <submittedName>
        <fullName evidence="1">Uncharacterized protein</fullName>
    </submittedName>
</protein>
<evidence type="ECO:0000313" key="1">
    <source>
        <dbReference type="EMBL" id="KZB93602.1"/>
    </source>
</evidence>